<reference evidence="10 11" key="1">
    <citation type="submission" date="2018-07" db="EMBL/GenBank/DDBJ databases">
        <title>Genomic Encyclopedia of Type Strains, Phase IV (KMG-IV): sequencing the most valuable type-strain genomes for metagenomic binning, comparative biology and taxonomic classification.</title>
        <authorList>
            <person name="Goeker M."/>
        </authorList>
    </citation>
    <scope>NUCLEOTIDE SEQUENCE [LARGE SCALE GENOMIC DNA]</scope>
    <source>
        <strain evidence="10 11">DSM 21410</strain>
    </source>
</reference>
<dbReference type="GO" id="GO:0090374">
    <property type="term" value="P:oligopeptide export from mitochondrion"/>
    <property type="evidence" value="ECO:0007669"/>
    <property type="project" value="TreeGrafter"/>
</dbReference>
<protein>
    <submittedName>
        <fullName evidence="10">ABC-type multidrug transport system fused ATPase/permease subunit</fullName>
    </submittedName>
</protein>
<accession>A0A368ZVV6</accession>
<dbReference type="PANTHER" id="PTHR43394">
    <property type="entry name" value="ATP-DEPENDENT PERMEASE MDL1, MITOCHONDRIAL"/>
    <property type="match status" value="1"/>
</dbReference>
<evidence type="ECO:0000256" key="1">
    <source>
        <dbReference type="ARBA" id="ARBA00004651"/>
    </source>
</evidence>
<dbReference type="GO" id="GO:0016887">
    <property type="term" value="F:ATP hydrolysis activity"/>
    <property type="evidence" value="ECO:0007669"/>
    <property type="project" value="InterPro"/>
</dbReference>
<dbReference type="PROSITE" id="PS50893">
    <property type="entry name" value="ABC_TRANSPORTER_2"/>
    <property type="match status" value="1"/>
</dbReference>
<evidence type="ECO:0000256" key="4">
    <source>
        <dbReference type="ARBA" id="ARBA00022840"/>
    </source>
</evidence>
<feature type="transmembrane region" description="Helical" evidence="7">
    <location>
        <begin position="250"/>
        <end position="274"/>
    </location>
</feature>
<evidence type="ECO:0000259" key="9">
    <source>
        <dbReference type="PROSITE" id="PS50929"/>
    </source>
</evidence>
<dbReference type="Gene3D" id="1.20.1560.10">
    <property type="entry name" value="ABC transporter type 1, transmembrane domain"/>
    <property type="match status" value="2"/>
</dbReference>
<feature type="domain" description="ABC transmembrane type-1" evidence="9">
    <location>
        <begin position="27"/>
        <end position="309"/>
    </location>
</feature>
<dbReference type="SMART" id="SM00382">
    <property type="entry name" value="AAA"/>
    <property type="match status" value="1"/>
</dbReference>
<dbReference type="Pfam" id="PF00005">
    <property type="entry name" value="ABC_tran"/>
    <property type="match status" value="1"/>
</dbReference>
<feature type="transmembrane region" description="Helical" evidence="7">
    <location>
        <begin position="68"/>
        <end position="91"/>
    </location>
</feature>
<feature type="transmembrane region" description="Helical" evidence="7">
    <location>
        <begin position="168"/>
        <end position="188"/>
    </location>
</feature>
<keyword evidence="3" id="KW-0547">Nucleotide-binding</keyword>
<organism evidence="10 11">
    <name type="scientific">Schleiferia thermophila</name>
    <dbReference type="NCBI Taxonomy" id="884107"/>
    <lineage>
        <taxon>Bacteria</taxon>
        <taxon>Pseudomonadati</taxon>
        <taxon>Bacteroidota</taxon>
        <taxon>Flavobacteriia</taxon>
        <taxon>Flavobacteriales</taxon>
        <taxon>Schleiferiaceae</taxon>
        <taxon>Schleiferia</taxon>
    </lineage>
</organism>
<evidence type="ECO:0000256" key="7">
    <source>
        <dbReference type="SAM" id="Phobius"/>
    </source>
</evidence>
<dbReference type="SUPFAM" id="SSF52540">
    <property type="entry name" value="P-loop containing nucleoside triphosphate hydrolases"/>
    <property type="match status" value="1"/>
</dbReference>
<dbReference type="CDD" id="cd18576">
    <property type="entry name" value="ABC_6TM_bac_exporter_ABCB8_10_like"/>
    <property type="match status" value="1"/>
</dbReference>
<evidence type="ECO:0000259" key="8">
    <source>
        <dbReference type="PROSITE" id="PS50893"/>
    </source>
</evidence>
<keyword evidence="4" id="KW-0067">ATP-binding</keyword>
<dbReference type="FunFam" id="3.40.50.300:FF:000218">
    <property type="entry name" value="Multidrug ABC transporter ATP-binding protein"/>
    <property type="match status" value="1"/>
</dbReference>
<keyword evidence="11" id="KW-1185">Reference proteome</keyword>
<sequence length="589" mass="66072">MKRLNANSLRKIFRLYRFLKPHRWKLFLGLIFLLLSGAANLLFPKLLGDLVDATEVDDFQVAINQVGFTLIAVLLVQAVFSYFRIVLFVQVTEHTLASLRKATFDHLIQLPISFYNKKRVGELTSRLSNDIVVLQETMTTTLAEFIRQLLIITGGIALLTYTSWRLTLFMLAILPPVVLITIFFGRYVKSLSKKVQDELASSQTVLDETLQGIYNVKVFVNEWYEKIRYNKEVDKARDTGIKTGVVRGAFASFIILGLFGAMVAVLWLGSLLIARGEMATGQLFSFIIYSGFIGGSIGGLADIYTRIQKAIGATDELLGIFDYKSELDAEDKGSISVITSKTKVKGHIRIEDVSFSYPSRKDVLVLNHINLEIKPGEKVALVGSSGGGKSTLVSLICKLYNNYSGDIYLDDINYRSLSPYDVRRHLAVVPQEVLLFGGTIRENIAYGKPEATEEQIIEAAKIAYAWDFIEKFPEKLNTIVGERGVQLSGGQKQRIAIARAVIKNPEILILDEATSSLDSESEHFIQLALEKVMENRTSIIIAHRLSTVRKVDKIIVINQGKIIESGTHFDLMKKNASLYKKWYELQHLA</sequence>
<comment type="subcellular location">
    <subcellularLocation>
        <location evidence="1">Cell membrane</location>
        <topology evidence="1">Multi-pass membrane protein</topology>
    </subcellularLocation>
</comment>
<dbReference type="PANTHER" id="PTHR43394:SF1">
    <property type="entry name" value="ATP-BINDING CASSETTE SUB-FAMILY B MEMBER 10, MITOCHONDRIAL"/>
    <property type="match status" value="1"/>
</dbReference>
<dbReference type="GO" id="GO:0005886">
    <property type="term" value="C:plasma membrane"/>
    <property type="evidence" value="ECO:0007669"/>
    <property type="project" value="UniProtKB-SubCell"/>
</dbReference>
<keyword evidence="6 7" id="KW-0472">Membrane</keyword>
<evidence type="ECO:0000256" key="3">
    <source>
        <dbReference type="ARBA" id="ARBA00022741"/>
    </source>
</evidence>
<feature type="domain" description="ABC transporter" evidence="8">
    <location>
        <begin position="348"/>
        <end position="584"/>
    </location>
</feature>
<evidence type="ECO:0000313" key="11">
    <source>
        <dbReference type="Proteomes" id="UP000253517"/>
    </source>
</evidence>
<name>A0A368ZVV6_9FLAO</name>
<dbReference type="AlphaFoldDB" id="A0A368ZVV6"/>
<feature type="transmembrane region" description="Helical" evidence="7">
    <location>
        <begin position="145"/>
        <end position="162"/>
    </location>
</feature>
<proteinExistence type="predicted"/>
<comment type="caution">
    <text evidence="10">The sequence shown here is derived from an EMBL/GenBank/DDBJ whole genome shotgun (WGS) entry which is preliminary data.</text>
</comment>
<dbReference type="InterPro" id="IPR003593">
    <property type="entry name" value="AAA+_ATPase"/>
</dbReference>
<dbReference type="PROSITE" id="PS00211">
    <property type="entry name" value="ABC_TRANSPORTER_1"/>
    <property type="match status" value="1"/>
</dbReference>
<gene>
    <name evidence="10" type="ORF">DES35_10911</name>
</gene>
<dbReference type="GO" id="GO:0015421">
    <property type="term" value="F:ABC-type oligopeptide transporter activity"/>
    <property type="evidence" value="ECO:0007669"/>
    <property type="project" value="TreeGrafter"/>
</dbReference>
<dbReference type="PROSITE" id="PS50929">
    <property type="entry name" value="ABC_TM1F"/>
    <property type="match status" value="1"/>
</dbReference>
<dbReference type="SUPFAM" id="SSF90123">
    <property type="entry name" value="ABC transporter transmembrane region"/>
    <property type="match status" value="1"/>
</dbReference>
<keyword evidence="2 7" id="KW-0812">Transmembrane</keyword>
<keyword evidence="5 7" id="KW-1133">Transmembrane helix</keyword>
<feature type="transmembrane region" description="Helical" evidence="7">
    <location>
        <begin position="286"/>
        <end position="304"/>
    </location>
</feature>
<dbReference type="GO" id="GO:0005524">
    <property type="term" value="F:ATP binding"/>
    <property type="evidence" value="ECO:0007669"/>
    <property type="project" value="UniProtKB-KW"/>
</dbReference>
<dbReference type="Proteomes" id="UP000253517">
    <property type="component" value="Unassembled WGS sequence"/>
</dbReference>
<dbReference type="Pfam" id="PF00664">
    <property type="entry name" value="ABC_membrane"/>
    <property type="match status" value="1"/>
</dbReference>
<evidence type="ECO:0000313" key="10">
    <source>
        <dbReference type="EMBL" id="RCX01085.1"/>
    </source>
</evidence>
<dbReference type="InterPro" id="IPR011527">
    <property type="entry name" value="ABC1_TM_dom"/>
</dbReference>
<dbReference type="Gene3D" id="3.40.50.300">
    <property type="entry name" value="P-loop containing nucleotide triphosphate hydrolases"/>
    <property type="match status" value="1"/>
</dbReference>
<dbReference type="CDD" id="cd03249">
    <property type="entry name" value="ABC_MTABC3_MDL1_MDL2"/>
    <property type="match status" value="1"/>
</dbReference>
<dbReference type="EMBL" id="QPJS01000009">
    <property type="protein sequence ID" value="RCX01085.1"/>
    <property type="molecule type" value="Genomic_DNA"/>
</dbReference>
<evidence type="ECO:0000256" key="2">
    <source>
        <dbReference type="ARBA" id="ARBA00022692"/>
    </source>
</evidence>
<dbReference type="RefSeq" id="WP_037359162.1">
    <property type="nucleotide sequence ID" value="NZ_BHZF01000007.1"/>
</dbReference>
<dbReference type="InterPro" id="IPR017871">
    <property type="entry name" value="ABC_transporter-like_CS"/>
</dbReference>
<dbReference type="InterPro" id="IPR027417">
    <property type="entry name" value="P-loop_NTPase"/>
</dbReference>
<evidence type="ECO:0000256" key="5">
    <source>
        <dbReference type="ARBA" id="ARBA00022989"/>
    </source>
</evidence>
<evidence type="ECO:0000256" key="6">
    <source>
        <dbReference type="ARBA" id="ARBA00023136"/>
    </source>
</evidence>
<dbReference type="InterPro" id="IPR036640">
    <property type="entry name" value="ABC1_TM_sf"/>
</dbReference>
<dbReference type="InterPro" id="IPR039421">
    <property type="entry name" value="Type_1_exporter"/>
</dbReference>
<dbReference type="InterPro" id="IPR003439">
    <property type="entry name" value="ABC_transporter-like_ATP-bd"/>
</dbReference>